<comment type="caution">
    <text evidence="3">The sequence shown here is derived from an EMBL/GenBank/DDBJ whole genome shotgun (WGS) entry which is preliminary data.</text>
</comment>
<dbReference type="Gene3D" id="3.20.140.10">
    <property type="entry name" value="nicotinate phosphoribosyltransferase"/>
    <property type="match status" value="1"/>
</dbReference>
<evidence type="ECO:0000313" key="3">
    <source>
        <dbReference type="EMBL" id="PNH05120.1"/>
    </source>
</evidence>
<dbReference type="UniPathway" id="UPA00253"/>
<feature type="region of interest" description="Disordered" evidence="2">
    <location>
        <begin position="555"/>
        <end position="598"/>
    </location>
</feature>
<accession>A0A2J7ZXX2</accession>
<name>A0A2J7ZXX2_9CHLO</name>
<gene>
    <name evidence="3" type="ORF">TSOC_008647</name>
</gene>
<dbReference type="EMBL" id="PGGS01000332">
    <property type="protein sequence ID" value="PNH05120.1"/>
    <property type="molecule type" value="Genomic_DNA"/>
</dbReference>
<dbReference type="GO" id="GO:0009435">
    <property type="term" value="P:NAD+ biosynthetic process"/>
    <property type="evidence" value="ECO:0007669"/>
    <property type="project" value="UniProtKB-UniPathway"/>
</dbReference>
<dbReference type="InterPro" id="IPR036068">
    <property type="entry name" value="Nicotinate_pribotase-like_C"/>
</dbReference>
<evidence type="ECO:0000256" key="1">
    <source>
        <dbReference type="ARBA" id="ARBA00004790"/>
    </source>
</evidence>
<sequence length="717" mass="75094">MAPLQDAEAGSNDQYPRTSPVTTAAVSAAGVDATSPMMGHESIDVPRLYRRLDAYAAAYGIPESAARQMQELLHSPLAMRLVSMPQARLYDILVTDAYKPRMHVMYDRFMTGVRADFALVPRRLPSPAADPATLPTRRPELWAAFESAAVALQGLVPYGPCEVEALRTQFGLEMPRSLLERAHREGVAPVSWQPVGQPQQHAASQGAAASRSDGGGCVAVASGALVSASLVETSLMQRFQQLAVAAQVAELREAFEVAAPPSPASPAPPGPLPLDRTERLASSLARLALTVEAINALRHGCKVALFAGRRSSDLLYLLLQNLYGASQLHGYGGTSSLFVAAVVGREWGGMGLPERERWGGAGRLVGTHAHEQTSAVQQLLSAYDVEAGRRCGLPHPVAVTPLLAHLLFLAANGGGGPGGAGATALPDTFTTPAFLAVARAAAVPRAFRADVEGATGWAVPEHARVFDLFRMWRLDSGPYEPLAELIVAAWEERCAELRAEGRPELPRPQLMHSNLDSVDHIARMCRLDARIRPTVLAFGTLADGFLPFLRPEQRGEAGRPLEPQGAGPPPPPAPLLHGAGPSPAPGPAGPQQHAGADDARPTLGLASVVMKLVQARAPRPLPPLAAGGPPPPPPPACAIKLGDGNSGKAQTDPRLEPGAAAEVLAEAVAMARGSAVAAALDAVAISAVLAEAYEAVTRRGVLMAETDLPIRSAGQCG</sequence>
<proteinExistence type="predicted"/>
<dbReference type="Proteomes" id="UP000236333">
    <property type="component" value="Unassembled WGS sequence"/>
</dbReference>
<dbReference type="SUPFAM" id="SSF51690">
    <property type="entry name" value="Nicotinate/Quinolinate PRTase C-terminal domain-like"/>
    <property type="match status" value="1"/>
</dbReference>
<keyword evidence="4" id="KW-1185">Reference proteome</keyword>
<protein>
    <submittedName>
        <fullName evidence="3">Uncharacterized protein</fullName>
    </submittedName>
</protein>
<reference evidence="3 4" key="1">
    <citation type="journal article" date="2017" name="Mol. Biol. Evol.">
        <title>The 4-celled Tetrabaena socialis nuclear genome reveals the essential components for genetic control of cell number at the origin of multicellularity in the volvocine lineage.</title>
        <authorList>
            <person name="Featherston J."/>
            <person name="Arakaki Y."/>
            <person name="Hanschen E.R."/>
            <person name="Ferris P.J."/>
            <person name="Michod R.E."/>
            <person name="Olson B.J.S.C."/>
            <person name="Nozaki H."/>
            <person name="Durand P.M."/>
        </authorList>
    </citation>
    <scope>NUCLEOTIDE SEQUENCE [LARGE SCALE GENOMIC DNA]</scope>
    <source>
        <strain evidence="3 4">NIES-571</strain>
    </source>
</reference>
<feature type="compositionally biased region" description="Pro residues" evidence="2">
    <location>
        <begin position="620"/>
        <end position="636"/>
    </location>
</feature>
<evidence type="ECO:0000256" key="2">
    <source>
        <dbReference type="SAM" id="MobiDB-lite"/>
    </source>
</evidence>
<organism evidence="3 4">
    <name type="scientific">Tetrabaena socialis</name>
    <dbReference type="NCBI Taxonomy" id="47790"/>
    <lineage>
        <taxon>Eukaryota</taxon>
        <taxon>Viridiplantae</taxon>
        <taxon>Chlorophyta</taxon>
        <taxon>core chlorophytes</taxon>
        <taxon>Chlorophyceae</taxon>
        <taxon>CS clade</taxon>
        <taxon>Chlamydomonadales</taxon>
        <taxon>Tetrabaenaceae</taxon>
        <taxon>Tetrabaena</taxon>
    </lineage>
</organism>
<feature type="region of interest" description="Disordered" evidence="2">
    <location>
        <begin position="1"/>
        <end position="21"/>
    </location>
</feature>
<dbReference type="OrthoDB" id="542538at2759"/>
<comment type="pathway">
    <text evidence="1">Cofactor biosynthesis; NAD(+) biosynthesis.</text>
</comment>
<evidence type="ECO:0000313" key="4">
    <source>
        <dbReference type="Proteomes" id="UP000236333"/>
    </source>
</evidence>
<feature type="region of interest" description="Disordered" evidence="2">
    <location>
        <begin position="620"/>
        <end position="653"/>
    </location>
</feature>
<dbReference type="AlphaFoldDB" id="A0A2J7ZXX2"/>